<proteinExistence type="predicted"/>
<reference evidence="1" key="1">
    <citation type="submission" date="2022-12" db="EMBL/GenBank/DDBJ databases">
        <authorList>
            <person name="Webb A."/>
        </authorList>
    </citation>
    <scope>NUCLEOTIDE SEQUENCE</scope>
    <source>
        <strain evidence="1">Pd1</strain>
    </source>
</reference>
<dbReference type="Proteomes" id="UP001162029">
    <property type="component" value="Unassembled WGS sequence"/>
</dbReference>
<organism evidence="1 2">
    <name type="scientific">Peronospora destructor</name>
    <dbReference type="NCBI Taxonomy" id="86335"/>
    <lineage>
        <taxon>Eukaryota</taxon>
        <taxon>Sar</taxon>
        <taxon>Stramenopiles</taxon>
        <taxon>Oomycota</taxon>
        <taxon>Peronosporomycetes</taxon>
        <taxon>Peronosporales</taxon>
        <taxon>Peronosporaceae</taxon>
        <taxon>Peronospora</taxon>
    </lineage>
</organism>
<evidence type="ECO:0000313" key="2">
    <source>
        <dbReference type="Proteomes" id="UP001162029"/>
    </source>
</evidence>
<gene>
    <name evidence="1" type="ORF">PDE001_LOCUS2360</name>
</gene>
<accession>A0AAV0TFE7</accession>
<comment type="caution">
    <text evidence="1">The sequence shown here is derived from an EMBL/GenBank/DDBJ whole genome shotgun (WGS) entry which is preliminary data.</text>
</comment>
<sequence>MIPTTTQAFEVFSERDQIHGNLSILTYTEEEEVQDYFDAEWDEQDVDVITPLAPSASEDTTWGLCATSDLSSVLGGCLTTPPATSMKALSRRKSYPLLVSLCETQPLPKVNSMPPLYRPSELGIGLTSIVGDPRKNENIRRKMP</sequence>
<dbReference type="AlphaFoldDB" id="A0AAV0TFE7"/>
<keyword evidence="2" id="KW-1185">Reference proteome</keyword>
<protein>
    <submittedName>
        <fullName evidence="1">Uncharacterized protein</fullName>
    </submittedName>
</protein>
<dbReference type="EMBL" id="CANTFM010000394">
    <property type="protein sequence ID" value="CAI5721003.1"/>
    <property type="molecule type" value="Genomic_DNA"/>
</dbReference>
<name>A0AAV0TFE7_9STRA</name>
<evidence type="ECO:0000313" key="1">
    <source>
        <dbReference type="EMBL" id="CAI5721003.1"/>
    </source>
</evidence>